<reference evidence="1" key="1">
    <citation type="submission" date="2020-09" db="EMBL/GenBank/DDBJ databases">
        <title>Genome-Enabled Discovery of Anthraquinone Biosynthesis in Senna tora.</title>
        <authorList>
            <person name="Kang S.-H."/>
            <person name="Pandey R.P."/>
            <person name="Lee C.-M."/>
            <person name="Sim J.-S."/>
            <person name="Jeong J.-T."/>
            <person name="Choi B.-S."/>
            <person name="Jung M."/>
            <person name="Ginzburg D."/>
            <person name="Zhao K."/>
            <person name="Won S.Y."/>
            <person name="Oh T.-J."/>
            <person name="Yu Y."/>
            <person name="Kim N.-H."/>
            <person name="Lee O.R."/>
            <person name="Lee T.-H."/>
            <person name="Bashyal P."/>
            <person name="Kim T.-S."/>
            <person name="Lee W.-H."/>
            <person name="Kawkins C."/>
            <person name="Kim C.-K."/>
            <person name="Kim J.S."/>
            <person name="Ahn B.O."/>
            <person name="Rhee S.Y."/>
            <person name="Sohng J.K."/>
        </authorList>
    </citation>
    <scope>NUCLEOTIDE SEQUENCE</scope>
    <source>
        <tissue evidence="1">Leaf</tissue>
    </source>
</reference>
<organism evidence="1 2">
    <name type="scientific">Senna tora</name>
    <dbReference type="NCBI Taxonomy" id="362788"/>
    <lineage>
        <taxon>Eukaryota</taxon>
        <taxon>Viridiplantae</taxon>
        <taxon>Streptophyta</taxon>
        <taxon>Embryophyta</taxon>
        <taxon>Tracheophyta</taxon>
        <taxon>Spermatophyta</taxon>
        <taxon>Magnoliopsida</taxon>
        <taxon>eudicotyledons</taxon>
        <taxon>Gunneridae</taxon>
        <taxon>Pentapetalae</taxon>
        <taxon>rosids</taxon>
        <taxon>fabids</taxon>
        <taxon>Fabales</taxon>
        <taxon>Fabaceae</taxon>
        <taxon>Caesalpinioideae</taxon>
        <taxon>Cassia clade</taxon>
        <taxon>Senna</taxon>
    </lineage>
</organism>
<protein>
    <submittedName>
        <fullName evidence="1">E3 ubiquitin-protein ligase synoviolin B-like</fullName>
    </submittedName>
</protein>
<proteinExistence type="predicted"/>
<name>A0A834WII5_9FABA</name>
<gene>
    <name evidence="1" type="ORF">G2W53_022714</name>
</gene>
<dbReference type="Proteomes" id="UP000634136">
    <property type="component" value="Unassembled WGS sequence"/>
</dbReference>
<comment type="caution">
    <text evidence="1">The sequence shown here is derived from an EMBL/GenBank/DDBJ whole genome shotgun (WGS) entry which is preliminary data.</text>
</comment>
<dbReference type="EMBL" id="JAAIUW010000007">
    <property type="protein sequence ID" value="KAF7824570.1"/>
    <property type="molecule type" value="Genomic_DNA"/>
</dbReference>
<keyword evidence="2" id="KW-1185">Reference proteome</keyword>
<evidence type="ECO:0000313" key="2">
    <source>
        <dbReference type="Proteomes" id="UP000634136"/>
    </source>
</evidence>
<evidence type="ECO:0000313" key="1">
    <source>
        <dbReference type="EMBL" id="KAF7824570.1"/>
    </source>
</evidence>
<accession>A0A834WII5</accession>
<dbReference type="OrthoDB" id="1412060at2759"/>
<sequence>MIYFGEVTYNCEVYPNVIFTALGEDSYVRRFLFGRHKDEYQYFDIKAIYQNHYLQIPSLNHHVESTETYFPNISMATLKDHVNMILSLGDVPRAYRDSMKAKILACAETMANVTHKNQKILAMDVIISSQTWTCDDDDSDDLDDFDGDNYDRAVEESLQNGGNALLPASRSSIEALERVEVDQQKGLCDCRVCLEDFKVSWIDCCLGYVISVPSSSASKF</sequence>
<dbReference type="AlphaFoldDB" id="A0A834WII5"/>